<protein>
    <recommendedName>
        <fullName evidence="1">DUF58 domain-containing protein</fullName>
    </recommendedName>
</protein>
<dbReference type="PANTHER" id="PTHR34351:SF2">
    <property type="entry name" value="DUF58 DOMAIN-CONTAINING PROTEIN"/>
    <property type="match status" value="1"/>
</dbReference>
<dbReference type="Proteomes" id="UP000197156">
    <property type="component" value="Chromosome"/>
</dbReference>
<accession>A0A218P2M1</accession>
<dbReference type="EMBL" id="CP014854">
    <property type="protein sequence ID" value="ASI99168.1"/>
    <property type="molecule type" value="Genomic_DNA"/>
</dbReference>
<feature type="domain" description="DUF58" evidence="1">
    <location>
        <begin position="191"/>
        <end position="363"/>
    </location>
</feature>
<keyword evidence="3" id="KW-1185">Reference proteome</keyword>
<gene>
    <name evidence="2" type="ORF">A3L02_06125</name>
</gene>
<sequence>MRKSLMGYALWALVLGTAFLSPGMIALAVVPLSLLALAVLVDPPGGVRVERRLSRREIRLGEEVEVRVEVTVKRGVGLVVVRDPLPKNVALTSGNNVGVFFKGLKPLKASYTYRIRPMLRGFYRLPRSEVTTRNPLGIRYLWGVYGEELRFRAVPRIVRAVPIAETRREARISVPETSFSIRGPISTDFREIRDYQTGDPMKLINWKATARIGRVLVNEFEREGKKTVLFVVDAREAMKIGIESESPYEHAMNLVASMAHRFLRKDYHMGLYLLGAKKFLPPATGPRQLHTMVRTMMDFERVQTEEESFADAIKRLKRILVQYTPLVIYVSNVLDRTAGETRRGLLTMMAIHRGKSRPVVVDVSVYPALDPKTGTLIEMEKRAITSELENTGAYIVRWLPGREDIGEVLSKLLGEIR</sequence>
<name>A0A218P2M1_THECE</name>
<evidence type="ECO:0000259" key="1">
    <source>
        <dbReference type="Pfam" id="PF01882"/>
    </source>
</evidence>
<dbReference type="Pfam" id="PF01882">
    <property type="entry name" value="DUF58"/>
    <property type="match status" value="1"/>
</dbReference>
<dbReference type="PANTHER" id="PTHR34351">
    <property type="entry name" value="SLR1927 PROTEIN-RELATED"/>
    <property type="match status" value="1"/>
</dbReference>
<dbReference type="OrthoDB" id="31512at2157"/>
<dbReference type="GeneID" id="33324318"/>
<organism evidence="2 3">
    <name type="scientific">Thermococcus celer Vu 13 = JCM 8558</name>
    <dbReference type="NCBI Taxonomy" id="1293037"/>
    <lineage>
        <taxon>Archaea</taxon>
        <taxon>Methanobacteriati</taxon>
        <taxon>Methanobacteriota</taxon>
        <taxon>Thermococci</taxon>
        <taxon>Thermococcales</taxon>
        <taxon>Thermococcaceae</taxon>
        <taxon>Thermococcus</taxon>
    </lineage>
</organism>
<dbReference type="KEGG" id="tce:A3L02_06125"/>
<dbReference type="RefSeq" id="WP_088863111.1">
    <property type="nucleotide sequence ID" value="NZ_CP014854.1"/>
</dbReference>
<evidence type="ECO:0000313" key="3">
    <source>
        <dbReference type="Proteomes" id="UP000197156"/>
    </source>
</evidence>
<reference evidence="2 3" key="1">
    <citation type="submission" date="2016-03" db="EMBL/GenBank/DDBJ databases">
        <title>Complete genome sequence of Thermococcus celer.</title>
        <authorList>
            <person name="Oger P.M."/>
        </authorList>
    </citation>
    <scope>NUCLEOTIDE SEQUENCE [LARGE SCALE GENOMIC DNA]</scope>
    <source>
        <strain evidence="2 3">Vu 13</strain>
    </source>
</reference>
<dbReference type="AlphaFoldDB" id="A0A218P2M1"/>
<dbReference type="InterPro" id="IPR002881">
    <property type="entry name" value="DUF58"/>
</dbReference>
<proteinExistence type="predicted"/>
<evidence type="ECO:0000313" key="2">
    <source>
        <dbReference type="EMBL" id="ASI99168.1"/>
    </source>
</evidence>